<dbReference type="Proteomes" id="UP001482620">
    <property type="component" value="Unassembled WGS sequence"/>
</dbReference>
<proteinExistence type="predicted"/>
<protein>
    <submittedName>
        <fullName evidence="2">Uncharacterized protein</fullName>
    </submittedName>
</protein>
<evidence type="ECO:0000313" key="3">
    <source>
        <dbReference type="Proteomes" id="UP001482620"/>
    </source>
</evidence>
<dbReference type="EMBL" id="JAHRIQ010003525">
    <property type="protein sequence ID" value="MEQ2222511.1"/>
    <property type="molecule type" value="Genomic_DNA"/>
</dbReference>
<feature type="region of interest" description="Disordered" evidence="1">
    <location>
        <begin position="54"/>
        <end position="74"/>
    </location>
</feature>
<reference evidence="2 3" key="1">
    <citation type="submission" date="2021-06" db="EMBL/GenBank/DDBJ databases">
        <authorList>
            <person name="Palmer J.M."/>
        </authorList>
    </citation>
    <scope>NUCLEOTIDE SEQUENCE [LARGE SCALE GENOMIC DNA]</scope>
    <source>
        <strain evidence="3">if_2019</strain>
        <tissue evidence="2">Muscle</tissue>
    </source>
</reference>
<organism evidence="2 3">
    <name type="scientific">Ilyodon furcidens</name>
    <name type="common">goldbreast splitfin</name>
    <dbReference type="NCBI Taxonomy" id="33524"/>
    <lineage>
        <taxon>Eukaryota</taxon>
        <taxon>Metazoa</taxon>
        <taxon>Chordata</taxon>
        <taxon>Craniata</taxon>
        <taxon>Vertebrata</taxon>
        <taxon>Euteleostomi</taxon>
        <taxon>Actinopterygii</taxon>
        <taxon>Neopterygii</taxon>
        <taxon>Teleostei</taxon>
        <taxon>Neoteleostei</taxon>
        <taxon>Acanthomorphata</taxon>
        <taxon>Ovalentaria</taxon>
        <taxon>Atherinomorphae</taxon>
        <taxon>Cyprinodontiformes</taxon>
        <taxon>Goodeidae</taxon>
        <taxon>Ilyodon</taxon>
    </lineage>
</organism>
<gene>
    <name evidence="2" type="ORF">ILYODFUR_027113</name>
</gene>
<comment type="caution">
    <text evidence="2">The sequence shown here is derived from an EMBL/GenBank/DDBJ whole genome shotgun (WGS) entry which is preliminary data.</text>
</comment>
<keyword evidence="3" id="KW-1185">Reference proteome</keyword>
<evidence type="ECO:0000256" key="1">
    <source>
        <dbReference type="SAM" id="MobiDB-lite"/>
    </source>
</evidence>
<feature type="non-terminal residue" evidence="2">
    <location>
        <position position="1"/>
    </location>
</feature>
<feature type="non-terminal residue" evidence="2">
    <location>
        <position position="74"/>
    </location>
</feature>
<sequence length="74" mass="8239">FDNDLVLTLDPDNRTSPWRYLDDNLLTGNASVMKNEMTLTEPLPVEMLFQVKAEPPSPASSLESDFSISSPDPQ</sequence>
<accession>A0ABV0SPY1</accession>
<evidence type="ECO:0000313" key="2">
    <source>
        <dbReference type="EMBL" id="MEQ2222511.1"/>
    </source>
</evidence>
<name>A0ABV0SPY1_9TELE</name>